<dbReference type="GO" id="GO:0003677">
    <property type="term" value="F:DNA binding"/>
    <property type="evidence" value="ECO:0007669"/>
    <property type="project" value="UniProtKB-UniRule"/>
</dbReference>
<dbReference type="GeneID" id="302997801"/>
<dbReference type="SUPFAM" id="SSF46689">
    <property type="entry name" value="Homeodomain-like"/>
    <property type="match status" value="1"/>
</dbReference>
<dbReference type="PANTHER" id="PTHR43479:SF11">
    <property type="entry name" value="ACREF_ENVCD OPERON REPRESSOR-RELATED"/>
    <property type="match status" value="1"/>
</dbReference>
<reference evidence="4 5" key="1">
    <citation type="journal article" date="2011" name="Stand. Genomic Sci.">
        <title>Complete genome sequence of Treponema succinifaciens type strain (6091).</title>
        <authorList>
            <person name="Han C."/>
            <person name="Gronow S."/>
            <person name="Teshima H."/>
            <person name="Lapidus A."/>
            <person name="Nolan M."/>
            <person name="Lucas S."/>
            <person name="Hammon N."/>
            <person name="Deshpande S."/>
            <person name="Cheng J.F."/>
            <person name="Zeytun A."/>
            <person name="Tapia R."/>
            <person name="Goodwin L."/>
            <person name="Pitluck S."/>
            <person name="Liolios K."/>
            <person name="Pagani I."/>
            <person name="Ivanova N."/>
            <person name="Mavromatis K."/>
            <person name="Mikhailova N."/>
            <person name="Huntemann M."/>
            <person name="Pati A."/>
            <person name="Chen A."/>
            <person name="Palaniappan K."/>
            <person name="Land M."/>
            <person name="Hauser L."/>
            <person name="Brambilla E.M."/>
            <person name="Rohde M."/>
            <person name="Goker M."/>
            <person name="Woyke T."/>
            <person name="Bristow J."/>
            <person name="Eisen J.A."/>
            <person name="Markowitz V."/>
            <person name="Hugenholtz P."/>
            <person name="Kyrpides N.C."/>
            <person name="Klenk H.P."/>
            <person name="Detter J.C."/>
        </authorList>
    </citation>
    <scope>NUCLEOTIDE SEQUENCE [LARGE SCALE GENOMIC DNA]</scope>
    <source>
        <strain evidence="5">ATCC 33096 / DSM 2489 / 6091</strain>
    </source>
</reference>
<proteinExistence type="predicted"/>
<dbReference type="KEGG" id="tsu:Tresu_0598"/>
<dbReference type="HOGENOM" id="CLU_069356_34_0_12"/>
<dbReference type="Gene3D" id="1.10.357.10">
    <property type="entry name" value="Tetracycline Repressor, domain 2"/>
    <property type="match status" value="1"/>
</dbReference>
<dbReference type="EMBL" id="CP002631">
    <property type="protein sequence ID" value="AEB13539.1"/>
    <property type="molecule type" value="Genomic_DNA"/>
</dbReference>
<reference evidence="5" key="2">
    <citation type="submission" date="2011-04" db="EMBL/GenBank/DDBJ databases">
        <title>The complete genome of chromosome of Treponema succinifaciens DSM 2489.</title>
        <authorList>
            <person name="Lucas S."/>
            <person name="Copeland A."/>
            <person name="Lapidus A."/>
            <person name="Bruce D."/>
            <person name="Goodwin L."/>
            <person name="Pitluck S."/>
            <person name="Peters L."/>
            <person name="Kyrpides N."/>
            <person name="Mavromatis K."/>
            <person name="Ivanova N."/>
            <person name="Ovchinnikova G."/>
            <person name="Teshima H."/>
            <person name="Detter J.C."/>
            <person name="Tapia R."/>
            <person name="Han C."/>
            <person name="Land M."/>
            <person name="Hauser L."/>
            <person name="Markowitz V."/>
            <person name="Cheng J.-F."/>
            <person name="Hugenholtz P."/>
            <person name="Woyke T."/>
            <person name="Wu D."/>
            <person name="Gronow S."/>
            <person name="Wellnitz S."/>
            <person name="Brambilla E."/>
            <person name="Klenk H.-P."/>
            <person name="Eisen J.A."/>
        </authorList>
    </citation>
    <scope>NUCLEOTIDE SEQUENCE [LARGE SCALE GENOMIC DNA]</scope>
    <source>
        <strain evidence="5">ATCC 33096 / DSM 2489 / 6091</strain>
    </source>
</reference>
<organism evidence="4 5">
    <name type="scientific">Treponema succinifaciens (strain ATCC 33096 / DSM 2489 / 6091)</name>
    <dbReference type="NCBI Taxonomy" id="869209"/>
    <lineage>
        <taxon>Bacteria</taxon>
        <taxon>Pseudomonadati</taxon>
        <taxon>Spirochaetota</taxon>
        <taxon>Spirochaetia</taxon>
        <taxon>Spirochaetales</taxon>
        <taxon>Treponemataceae</taxon>
        <taxon>Treponema</taxon>
    </lineage>
</organism>
<dbReference type="STRING" id="869209.Tresu_0598"/>
<dbReference type="InterPro" id="IPR001647">
    <property type="entry name" value="HTH_TetR"/>
</dbReference>
<dbReference type="RefSeq" id="WP_013700846.1">
    <property type="nucleotide sequence ID" value="NC_015385.1"/>
</dbReference>
<keyword evidence="5" id="KW-1185">Reference proteome</keyword>
<dbReference type="PRINTS" id="PR00455">
    <property type="entry name" value="HTHTETR"/>
</dbReference>
<evidence type="ECO:0000313" key="5">
    <source>
        <dbReference type="Proteomes" id="UP000006852"/>
    </source>
</evidence>
<dbReference type="eggNOG" id="COG1309">
    <property type="taxonomic scope" value="Bacteria"/>
</dbReference>
<gene>
    <name evidence="4" type="ordered locus">Tresu_0598</name>
</gene>
<accession>F2NUH6</accession>
<evidence type="ECO:0000259" key="3">
    <source>
        <dbReference type="PROSITE" id="PS50977"/>
    </source>
</evidence>
<dbReference type="AlphaFoldDB" id="F2NUH6"/>
<dbReference type="Pfam" id="PF00440">
    <property type="entry name" value="TetR_N"/>
    <property type="match status" value="1"/>
</dbReference>
<dbReference type="Proteomes" id="UP000006852">
    <property type="component" value="Chromosome"/>
</dbReference>
<feature type="domain" description="HTH tetR-type" evidence="3">
    <location>
        <begin position="3"/>
        <end position="63"/>
    </location>
</feature>
<evidence type="ECO:0000313" key="4">
    <source>
        <dbReference type="EMBL" id="AEB13539.1"/>
    </source>
</evidence>
<dbReference type="InterPro" id="IPR050624">
    <property type="entry name" value="HTH-type_Tx_Regulator"/>
</dbReference>
<dbReference type="PROSITE" id="PS50977">
    <property type="entry name" value="HTH_TETR_2"/>
    <property type="match status" value="1"/>
</dbReference>
<keyword evidence="1 2" id="KW-0238">DNA-binding</keyword>
<feature type="DNA-binding region" description="H-T-H motif" evidence="2">
    <location>
        <begin position="26"/>
        <end position="45"/>
    </location>
</feature>
<evidence type="ECO:0000256" key="2">
    <source>
        <dbReference type="PROSITE-ProRule" id="PRU00335"/>
    </source>
</evidence>
<sequence length="207" mass="24514">MSCETKEQIIETALELFSQNGFLGTSMSDIASQLKITKGALYKHYESKQQILEQIIERMAKLDLERAKKYEMPETEQKKFAEAYIHIPTEKIREYSIAQFRHWTEENFSAKFRKMLTLEQFRSKEMSDLYQNYLGTGPLEYMTKIFKKMTKSKPKARQLALEFYGPIFILYSVYDGAEENAKKSVFVQLENHIKNFIERLEKERAEK</sequence>
<name>F2NUH6_TRES6</name>
<dbReference type="PANTHER" id="PTHR43479">
    <property type="entry name" value="ACREF/ENVCD OPERON REPRESSOR-RELATED"/>
    <property type="match status" value="1"/>
</dbReference>
<evidence type="ECO:0000256" key="1">
    <source>
        <dbReference type="ARBA" id="ARBA00023125"/>
    </source>
</evidence>
<dbReference type="InterPro" id="IPR009057">
    <property type="entry name" value="Homeodomain-like_sf"/>
</dbReference>
<protein>
    <submittedName>
        <fullName evidence="4">Regulatory protein TetR</fullName>
    </submittedName>
</protein>